<dbReference type="InterPro" id="IPR016484">
    <property type="entry name" value="GTPase_Der"/>
</dbReference>
<evidence type="ECO:0000256" key="2">
    <source>
        <dbReference type="ARBA" id="ARBA00020953"/>
    </source>
</evidence>
<dbReference type="SUPFAM" id="SSF52540">
    <property type="entry name" value="P-loop containing nucleoside triphosphate hydrolases"/>
    <property type="match status" value="2"/>
</dbReference>
<dbReference type="RefSeq" id="WP_078432768.1">
    <property type="nucleotide sequence ID" value="NZ_JAOYEY010000050.1"/>
</dbReference>
<evidence type="ECO:0000256" key="5">
    <source>
        <dbReference type="ARBA" id="ARBA00022741"/>
    </source>
</evidence>
<comment type="subunit">
    <text evidence="8">Associates with the 50S ribosomal subunit.</text>
</comment>
<dbReference type="EMBL" id="JAOYEY010000050">
    <property type="protein sequence ID" value="MCV9888335.1"/>
    <property type="molecule type" value="Genomic_DNA"/>
</dbReference>
<dbReference type="InterPro" id="IPR032859">
    <property type="entry name" value="KH_dom-like"/>
</dbReference>
<dbReference type="Proteomes" id="UP001526147">
    <property type="component" value="Unassembled WGS sequence"/>
</dbReference>
<keyword evidence="6 8" id="KW-0342">GTP-binding</keyword>
<evidence type="ECO:0000313" key="13">
    <source>
        <dbReference type="Proteomes" id="UP001526147"/>
    </source>
</evidence>
<evidence type="ECO:0000256" key="7">
    <source>
        <dbReference type="ARBA" id="ARBA00032345"/>
    </source>
</evidence>
<proteinExistence type="inferred from homology"/>
<dbReference type="PRINTS" id="PR00326">
    <property type="entry name" value="GTP1OBG"/>
</dbReference>
<evidence type="ECO:0000256" key="1">
    <source>
        <dbReference type="ARBA" id="ARBA00008279"/>
    </source>
</evidence>
<protein>
    <recommendedName>
        <fullName evidence="2 8">GTPase Der</fullName>
    </recommendedName>
    <alternativeName>
        <fullName evidence="7 8">GTP-binding protein EngA</fullName>
    </alternativeName>
</protein>
<feature type="binding site" evidence="8">
    <location>
        <begin position="229"/>
        <end position="233"/>
    </location>
    <ligand>
        <name>GTP</name>
        <dbReference type="ChEBI" id="CHEBI:37565"/>
        <label>2</label>
    </ligand>
</feature>
<feature type="domain" description="EngA-type G" evidence="11">
    <location>
        <begin position="4"/>
        <end position="167"/>
    </location>
</feature>
<dbReference type="HAMAP" id="MF_00195">
    <property type="entry name" value="GTPase_Der"/>
    <property type="match status" value="1"/>
</dbReference>
<evidence type="ECO:0000256" key="6">
    <source>
        <dbReference type="ARBA" id="ARBA00023134"/>
    </source>
</evidence>
<dbReference type="InterPro" id="IPR006073">
    <property type="entry name" value="GTP-bd"/>
</dbReference>
<comment type="similarity">
    <text evidence="1 8 9 10">Belongs to the TRAFAC class TrmE-Era-EngA-EngB-Septin-like GTPase superfamily. EngA (Der) GTPase family.</text>
</comment>
<evidence type="ECO:0000256" key="8">
    <source>
        <dbReference type="HAMAP-Rule" id="MF_00195"/>
    </source>
</evidence>
<keyword evidence="5 8" id="KW-0547">Nucleotide-binding</keyword>
<keyword evidence="12" id="KW-0378">Hydrolase</keyword>
<feature type="binding site" evidence="8">
    <location>
        <begin position="57"/>
        <end position="61"/>
    </location>
    <ligand>
        <name>GTP</name>
        <dbReference type="ChEBI" id="CHEBI:37565"/>
        <label>1</label>
    </ligand>
</feature>
<dbReference type="PROSITE" id="PS51712">
    <property type="entry name" value="G_ENGA"/>
    <property type="match status" value="2"/>
</dbReference>
<evidence type="ECO:0000256" key="9">
    <source>
        <dbReference type="PROSITE-ProRule" id="PRU01049"/>
    </source>
</evidence>
<keyword evidence="3 8" id="KW-0690">Ribosome biogenesis</keyword>
<dbReference type="Pfam" id="PF14714">
    <property type="entry name" value="KH_dom-like"/>
    <property type="match status" value="1"/>
</dbReference>
<evidence type="ECO:0000313" key="12">
    <source>
        <dbReference type="EMBL" id="MCV9888335.1"/>
    </source>
</evidence>
<feature type="binding site" evidence="8">
    <location>
        <begin position="294"/>
        <end position="297"/>
    </location>
    <ligand>
        <name>GTP</name>
        <dbReference type="ChEBI" id="CHEBI:37565"/>
        <label>2</label>
    </ligand>
</feature>
<dbReference type="InterPro" id="IPR005225">
    <property type="entry name" value="Small_GTP-bd"/>
</dbReference>
<dbReference type="GO" id="GO:0016787">
    <property type="term" value="F:hydrolase activity"/>
    <property type="evidence" value="ECO:0007669"/>
    <property type="project" value="UniProtKB-KW"/>
</dbReference>
<gene>
    <name evidence="8 12" type="primary">der</name>
    <name evidence="12" type="ORF">OIH86_22040</name>
</gene>
<dbReference type="InterPro" id="IPR031166">
    <property type="entry name" value="G_ENGA"/>
</dbReference>
<dbReference type="Gene3D" id="3.30.300.20">
    <property type="match status" value="1"/>
</dbReference>
<keyword evidence="4 10" id="KW-0677">Repeat</keyword>
<dbReference type="InterPro" id="IPR015946">
    <property type="entry name" value="KH_dom-like_a/b"/>
</dbReference>
<comment type="function">
    <text evidence="8 10">GTPase that plays an essential role in the late steps of ribosome biogenesis.</text>
</comment>
<dbReference type="InterPro" id="IPR027417">
    <property type="entry name" value="P-loop_NTPase"/>
</dbReference>
<organism evidence="12 13">
    <name type="scientific">Metabacillus halosaccharovorans</name>
    <dbReference type="NCBI Taxonomy" id="930124"/>
    <lineage>
        <taxon>Bacteria</taxon>
        <taxon>Bacillati</taxon>
        <taxon>Bacillota</taxon>
        <taxon>Bacilli</taxon>
        <taxon>Bacillales</taxon>
        <taxon>Bacillaceae</taxon>
        <taxon>Metabacillus</taxon>
    </lineage>
</organism>
<dbReference type="PIRSF" id="PIRSF006485">
    <property type="entry name" value="GTP-binding_EngA"/>
    <property type="match status" value="1"/>
</dbReference>
<dbReference type="CDD" id="cd01894">
    <property type="entry name" value="EngA1"/>
    <property type="match status" value="1"/>
</dbReference>
<evidence type="ECO:0000259" key="11">
    <source>
        <dbReference type="PROSITE" id="PS51712"/>
    </source>
</evidence>
<dbReference type="PANTHER" id="PTHR43834">
    <property type="entry name" value="GTPASE DER"/>
    <property type="match status" value="1"/>
</dbReference>
<accession>A0ABT3DMQ8</accession>
<evidence type="ECO:0000256" key="3">
    <source>
        <dbReference type="ARBA" id="ARBA00022517"/>
    </source>
</evidence>
<dbReference type="CDD" id="cd01895">
    <property type="entry name" value="EngA2"/>
    <property type="match status" value="1"/>
</dbReference>
<sequence length="436" mass="48955">MAKPVIAIVGRPNVGKSTIFNRIVGERVSIVEDIPGVTRDRIYSSGEWLNYQFNIIDTGGIDIGDEPFLAQIRHQAEIAIEEADVIVFLTNVREGVTAADEEVAKILYRSNKPVVLAVNKVDNPEMRANIYDFYSLGFGEPFPISGSHGLGLGDLLDEVAKHFKHIGSEDYDESTIKFSLIGRPNVGKSSLVNAILGEDRVIVSDIAGTTRDAIDTVYKYEGQEFVIIDTAGMRKKGKVYETTEKYSVMRALKAIDRSDVILVVINGEEGIIEQDKHIAGYAHEAGKAVVIVVNKWDAVEKDEKTMKEFEANIRDHFKFLDYAPIVFLSAKTKKRIHTLMPHIILASENHSRRVQTNVLNDVVMDAVAMNPTPTHKGKRLKIFYTAQVAVKPPTFVVFVNEPELMHFSYERFLENRIRAAFEFDGTPIKIFARERK</sequence>
<feature type="binding site" evidence="8">
    <location>
        <begin position="10"/>
        <end position="17"/>
    </location>
    <ligand>
        <name>GTP</name>
        <dbReference type="ChEBI" id="CHEBI:37565"/>
        <label>1</label>
    </ligand>
</feature>
<reference evidence="12 13" key="1">
    <citation type="submission" date="2022-10" db="EMBL/GenBank/DDBJ databases">
        <title>Draft genome assembly of moderately radiation resistant bacterium Metabacillus halosaccharovorans.</title>
        <authorList>
            <person name="Pal S."/>
            <person name="Gopinathan A."/>
        </authorList>
    </citation>
    <scope>NUCLEOTIDE SEQUENCE [LARGE SCALE GENOMIC DNA]</scope>
    <source>
        <strain evidence="12 13">VITHBRA001</strain>
    </source>
</reference>
<keyword evidence="13" id="KW-1185">Reference proteome</keyword>
<feature type="binding site" evidence="8">
    <location>
        <begin position="182"/>
        <end position="189"/>
    </location>
    <ligand>
        <name>GTP</name>
        <dbReference type="ChEBI" id="CHEBI:37565"/>
        <label>2</label>
    </ligand>
</feature>
<dbReference type="NCBIfam" id="TIGR00231">
    <property type="entry name" value="small_GTP"/>
    <property type="match status" value="2"/>
</dbReference>
<comment type="caution">
    <text evidence="12">The sequence shown here is derived from an EMBL/GenBank/DDBJ whole genome shotgun (WGS) entry which is preliminary data.</text>
</comment>
<dbReference type="PANTHER" id="PTHR43834:SF6">
    <property type="entry name" value="GTPASE DER"/>
    <property type="match status" value="1"/>
</dbReference>
<evidence type="ECO:0000256" key="4">
    <source>
        <dbReference type="ARBA" id="ARBA00022737"/>
    </source>
</evidence>
<dbReference type="NCBIfam" id="TIGR03594">
    <property type="entry name" value="GTPase_EngA"/>
    <property type="match status" value="1"/>
</dbReference>
<dbReference type="Pfam" id="PF01926">
    <property type="entry name" value="MMR_HSR1"/>
    <property type="match status" value="2"/>
</dbReference>
<feature type="binding site" evidence="8">
    <location>
        <begin position="119"/>
        <end position="122"/>
    </location>
    <ligand>
        <name>GTP</name>
        <dbReference type="ChEBI" id="CHEBI:37565"/>
        <label>1</label>
    </ligand>
</feature>
<feature type="domain" description="EngA-type G" evidence="11">
    <location>
        <begin position="176"/>
        <end position="351"/>
    </location>
</feature>
<dbReference type="Gene3D" id="3.40.50.300">
    <property type="entry name" value="P-loop containing nucleotide triphosphate hydrolases"/>
    <property type="match status" value="2"/>
</dbReference>
<evidence type="ECO:0000256" key="10">
    <source>
        <dbReference type="RuleBase" id="RU004481"/>
    </source>
</evidence>
<name>A0ABT3DMQ8_9BACI</name>